<accession>A0A7W8U986</accession>
<evidence type="ECO:0000256" key="1">
    <source>
        <dbReference type="SAM" id="SignalP"/>
    </source>
</evidence>
<reference evidence="2 3" key="1">
    <citation type="submission" date="2020-08" db="EMBL/GenBank/DDBJ databases">
        <title>Genomic Encyclopedia of Type Strains, Phase IV (KMG-V): Genome sequencing to study the core and pangenomes of soil and plant-associated prokaryotes.</title>
        <authorList>
            <person name="Whitman W."/>
        </authorList>
    </citation>
    <scope>NUCLEOTIDE SEQUENCE [LARGE SCALE GENOMIC DNA]</scope>
    <source>
        <strain evidence="2 3">SEMIA 4084</strain>
    </source>
</reference>
<evidence type="ECO:0000313" key="3">
    <source>
        <dbReference type="Proteomes" id="UP000585507"/>
    </source>
</evidence>
<dbReference type="RefSeq" id="WP_018326939.1">
    <property type="nucleotide sequence ID" value="NZ_JACHBK010000002.1"/>
</dbReference>
<dbReference type="EMBL" id="JACHBK010000002">
    <property type="protein sequence ID" value="MBB5534252.1"/>
    <property type="molecule type" value="Genomic_DNA"/>
</dbReference>
<keyword evidence="1" id="KW-0732">Signal</keyword>
<evidence type="ECO:0000313" key="2">
    <source>
        <dbReference type="EMBL" id="MBB5534252.1"/>
    </source>
</evidence>
<organism evidence="2 3">
    <name type="scientific">Rhizobium giardinii</name>
    <dbReference type="NCBI Taxonomy" id="56731"/>
    <lineage>
        <taxon>Bacteria</taxon>
        <taxon>Pseudomonadati</taxon>
        <taxon>Pseudomonadota</taxon>
        <taxon>Alphaproteobacteria</taxon>
        <taxon>Hyphomicrobiales</taxon>
        <taxon>Rhizobiaceae</taxon>
        <taxon>Rhizobium/Agrobacterium group</taxon>
        <taxon>Rhizobium</taxon>
    </lineage>
</organism>
<keyword evidence="3" id="KW-1185">Reference proteome</keyword>
<feature type="signal peptide" evidence="1">
    <location>
        <begin position="1"/>
        <end position="20"/>
    </location>
</feature>
<sequence length="482" mass="52255">MRLIPALLLSTALVTQPALAAEITHEGARQLEQKFTSYLPDSVAKSGLIKVRPGTADYEVTFDPTVLLKDVDPKTFSISGLKPLLSLIRPLEDGSWNFSQSADLDVKGQFTAGSDKTDFSYKIDGFRMDGVYDPEILYPKSAEMTANGIFMSSHSPLQSVEAHFGTMKSILESKRGNPGTIDLRSNTAMNAFTETVVDPAKVRIDVSADSVTADVAMNGVAYKPLHDIIFFVLDKVKADKLTPEDQTRLKEVLRANLPMFDALLESIDVANLKVATPAGTFGAQTLRYTVNSNGLKDGAKAGFGIVIDRPSVPPGVVPDAFVAALPETVSFGAAFENLNLASGIGYFLDHADFNAEKPLTDEQSTAAGRLFLPGGALTLRYEDVSARSSVYDISLSGTTTVYPEQQGRQSTDVTIYARDFDKTISYLQQNAQTVPQFGQAAFVLLMMKGFAKIEADGRQMWNLVVDESGKMKINGQELAIPH</sequence>
<gene>
    <name evidence="2" type="ORF">GGD55_000923</name>
</gene>
<dbReference type="Proteomes" id="UP000585507">
    <property type="component" value="Unassembled WGS sequence"/>
</dbReference>
<evidence type="ECO:0008006" key="4">
    <source>
        <dbReference type="Google" id="ProtNLM"/>
    </source>
</evidence>
<dbReference type="AlphaFoldDB" id="A0A7W8U986"/>
<proteinExistence type="predicted"/>
<comment type="caution">
    <text evidence="2">The sequence shown here is derived from an EMBL/GenBank/DDBJ whole genome shotgun (WGS) entry which is preliminary data.</text>
</comment>
<protein>
    <recommendedName>
        <fullName evidence="4">DUF2125 domain-containing protein</fullName>
    </recommendedName>
</protein>
<feature type="chain" id="PRO_5031536127" description="DUF2125 domain-containing protein" evidence="1">
    <location>
        <begin position="21"/>
        <end position="482"/>
    </location>
</feature>
<name>A0A7W8U986_9HYPH</name>